<comment type="catalytic activity">
    <reaction evidence="8">
        <text>guanosine(26) in tRNA + 2 S-adenosyl-L-methionine = N(2)-dimethylguanosine(26) in tRNA + 2 S-adenosyl-L-homocysteine + 2 H(+)</text>
        <dbReference type="Rhea" id="RHEA:43140"/>
        <dbReference type="Rhea" id="RHEA-COMP:10359"/>
        <dbReference type="Rhea" id="RHEA-COMP:10360"/>
        <dbReference type="ChEBI" id="CHEBI:15378"/>
        <dbReference type="ChEBI" id="CHEBI:57856"/>
        <dbReference type="ChEBI" id="CHEBI:59789"/>
        <dbReference type="ChEBI" id="CHEBI:74269"/>
        <dbReference type="ChEBI" id="CHEBI:74513"/>
        <dbReference type="EC" id="2.1.1.216"/>
    </reaction>
</comment>
<keyword evidence="5 9" id="KW-0819">tRNA processing</keyword>
<evidence type="ECO:0000256" key="8">
    <source>
        <dbReference type="ARBA" id="ARBA00051897"/>
    </source>
</evidence>
<evidence type="ECO:0000313" key="10">
    <source>
        <dbReference type="EMBL" id="EOB12127.1"/>
    </source>
</evidence>
<dbReference type="GO" id="GO:0160104">
    <property type="term" value="F:tRNA (guanine(26)-N2)-dimethyltransferase activity"/>
    <property type="evidence" value="ECO:0007669"/>
    <property type="project" value="UniProtKB-EC"/>
</dbReference>
<evidence type="ECO:0000256" key="7">
    <source>
        <dbReference type="ARBA" id="ARBA00039099"/>
    </source>
</evidence>
<sequence length="285" mass="32703">MNENENCIIEGEAQITKYCTTFYNPAQKTNRDISVAVIREYFKDKESIRVLDAMSATGLRGIRYSKEIKNTKLYFNDVSPHAVQCIKENLQKNGIHEIGEFTENYEKIKESEMRHNIIRSDCNLLMCSLTGFFDVIDIDPFGGCSLYIENAFRAIKHNGLLCFTCTDKGALCVNEDKCFVKYSTTILKAFSKHETPLRVILSLISRQASKFGISIEPLVSLSLDFYIRVFVRVKRNRPKDSIRTNSMFYLCKCSNSVEIGSIKKTDEEDKVKNVIKIDNNLINEF</sequence>
<evidence type="ECO:0000256" key="2">
    <source>
        <dbReference type="ARBA" id="ARBA00022603"/>
    </source>
</evidence>
<reference evidence="10 11" key="1">
    <citation type="journal article" date="2013" name="BMC Genomics">
        <title>Comparative genomics of parasitic silkworm microsporidia reveal an association between genome expansion and host adaptation.</title>
        <authorList>
            <person name="Pan G."/>
            <person name="Xu J."/>
            <person name="Li T."/>
            <person name="Xia Q."/>
            <person name="Liu S.L."/>
            <person name="Zhang G."/>
            <person name="Li S."/>
            <person name="Li C."/>
            <person name="Liu H."/>
            <person name="Yang L."/>
            <person name="Liu T."/>
            <person name="Zhang X."/>
            <person name="Wu Z."/>
            <person name="Fan W."/>
            <person name="Dang X."/>
            <person name="Xiang H."/>
            <person name="Tao M."/>
            <person name="Li Y."/>
            <person name="Hu J."/>
            <person name="Li Z."/>
            <person name="Lin L."/>
            <person name="Luo J."/>
            <person name="Geng L."/>
            <person name="Wang L."/>
            <person name="Long M."/>
            <person name="Wan Y."/>
            <person name="He N."/>
            <person name="Zhang Z."/>
            <person name="Lu C."/>
            <person name="Keeling P.J."/>
            <person name="Wang J."/>
            <person name="Xiang Z."/>
            <person name="Zhou Z."/>
        </authorList>
    </citation>
    <scope>NUCLEOTIDE SEQUENCE [LARGE SCALE GENOMIC DNA]</scope>
    <source>
        <strain evidence="11">CQ1 / CVCC 102059</strain>
    </source>
</reference>
<evidence type="ECO:0000256" key="9">
    <source>
        <dbReference type="PROSITE-ProRule" id="PRU00958"/>
    </source>
</evidence>
<dbReference type="EC" id="2.1.1.216" evidence="7"/>
<dbReference type="PANTHER" id="PTHR10631:SF3">
    <property type="entry name" value="TRNA (GUANINE(26)-N(2))-DIMETHYLTRANSFERASE"/>
    <property type="match status" value="1"/>
</dbReference>
<evidence type="ECO:0000256" key="1">
    <source>
        <dbReference type="ARBA" id="ARBA00022555"/>
    </source>
</evidence>
<keyword evidence="1 9" id="KW-0820">tRNA-binding</keyword>
<keyword evidence="6 9" id="KW-0694">RNA-binding</keyword>
<dbReference type="OMA" id="FCKNELP"/>
<keyword evidence="3 9" id="KW-0808">Transferase</keyword>
<dbReference type="AlphaFoldDB" id="R0KPL1"/>
<organism evidence="10 11">
    <name type="scientific">Nosema bombycis (strain CQ1 / CVCC 102059)</name>
    <name type="common">Microsporidian parasite</name>
    <name type="synonym">Pebrine of silkworm</name>
    <dbReference type="NCBI Taxonomy" id="578461"/>
    <lineage>
        <taxon>Eukaryota</taxon>
        <taxon>Fungi</taxon>
        <taxon>Fungi incertae sedis</taxon>
        <taxon>Microsporidia</taxon>
        <taxon>Nosematidae</taxon>
        <taxon>Nosema</taxon>
    </lineage>
</organism>
<evidence type="ECO:0000256" key="3">
    <source>
        <dbReference type="ARBA" id="ARBA00022679"/>
    </source>
</evidence>
<dbReference type="InterPro" id="IPR002905">
    <property type="entry name" value="Trm1"/>
</dbReference>
<evidence type="ECO:0000256" key="4">
    <source>
        <dbReference type="ARBA" id="ARBA00022691"/>
    </source>
</evidence>
<dbReference type="HOGENOM" id="CLU_010862_5_0_1"/>
<dbReference type="EMBL" id="KB909428">
    <property type="protein sequence ID" value="EOB12127.1"/>
    <property type="molecule type" value="Genomic_DNA"/>
</dbReference>
<protein>
    <recommendedName>
        <fullName evidence="7">tRNA (guanine(26)-N(2))-dimethyltransferase</fullName>
        <ecNumber evidence="7">2.1.1.216</ecNumber>
    </recommendedName>
</protein>
<dbReference type="InterPro" id="IPR029063">
    <property type="entry name" value="SAM-dependent_MTases_sf"/>
</dbReference>
<dbReference type="SUPFAM" id="SSF53335">
    <property type="entry name" value="S-adenosyl-L-methionine-dependent methyltransferases"/>
    <property type="match status" value="1"/>
</dbReference>
<evidence type="ECO:0000256" key="5">
    <source>
        <dbReference type="ARBA" id="ARBA00022694"/>
    </source>
</evidence>
<evidence type="ECO:0000256" key="6">
    <source>
        <dbReference type="ARBA" id="ARBA00022884"/>
    </source>
</evidence>
<gene>
    <name evidence="10" type="primary">TRM1</name>
    <name evidence="10" type="ORF">NBO_520g0003</name>
</gene>
<keyword evidence="11" id="KW-1185">Reference proteome</keyword>
<dbReference type="GO" id="GO:0000049">
    <property type="term" value="F:tRNA binding"/>
    <property type="evidence" value="ECO:0007669"/>
    <property type="project" value="UniProtKB-UniRule"/>
</dbReference>
<dbReference type="PROSITE" id="PS51626">
    <property type="entry name" value="SAM_MT_TRM1"/>
    <property type="match status" value="1"/>
</dbReference>
<name>R0KPL1_NOSB1</name>
<dbReference type="Gene3D" id="3.40.50.150">
    <property type="entry name" value="Vaccinia Virus protein VP39"/>
    <property type="match status" value="1"/>
</dbReference>
<accession>R0KPL1</accession>
<keyword evidence="2 9" id="KW-0489">Methyltransferase</keyword>
<dbReference type="VEuPathDB" id="MicrosporidiaDB:NBO_520g0003"/>
<dbReference type="STRING" id="578461.R0KPL1"/>
<keyword evidence="4 9" id="KW-0949">S-adenosyl-L-methionine</keyword>
<evidence type="ECO:0000313" key="11">
    <source>
        <dbReference type="Proteomes" id="UP000016927"/>
    </source>
</evidence>
<comment type="similarity">
    <text evidence="9">Belongs to the class I-like SAM-binding methyltransferase superfamily. Trm1 family.</text>
</comment>
<dbReference type="GO" id="GO:0002940">
    <property type="term" value="P:tRNA N2-guanine methylation"/>
    <property type="evidence" value="ECO:0007669"/>
    <property type="project" value="TreeGrafter"/>
</dbReference>
<dbReference type="Pfam" id="PF02005">
    <property type="entry name" value="TRM"/>
    <property type="match status" value="1"/>
</dbReference>
<dbReference type="Proteomes" id="UP000016927">
    <property type="component" value="Unassembled WGS sequence"/>
</dbReference>
<dbReference type="PANTHER" id="PTHR10631">
    <property type="entry name" value="N 2 ,N 2 -DIMETHYLGUANOSINE TRNA METHYLTRANSFERASE"/>
    <property type="match status" value="1"/>
</dbReference>
<proteinExistence type="inferred from homology"/>
<dbReference type="OrthoDB" id="6349953at2759"/>